<evidence type="ECO:0000259" key="5">
    <source>
        <dbReference type="Pfam" id="PF25068"/>
    </source>
</evidence>
<organism evidence="6 7">
    <name type="scientific">Acanthoscelides obtectus</name>
    <name type="common">Bean weevil</name>
    <name type="synonym">Bruchus obtectus</name>
    <dbReference type="NCBI Taxonomy" id="200917"/>
    <lineage>
        <taxon>Eukaryota</taxon>
        <taxon>Metazoa</taxon>
        <taxon>Ecdysozoa</taxon>
        <taxon>Arthropoda</taxon>
        <taxon>Hexapoda</taxon>
        <taxon>Insecta</taxon>
        <taxon>Pterygota</taxon>
        <taxon>Neoptera</taxon>
        <taxon>Endopterygota</taxon>
        <taxon>Coleoptera</taxon>
        <taxon>Polyphaga</taxon>
        <taxon>Cucujiformia</taxon>
        <taxon>Chrysomeloidea</taxon>
        <taxon>Chrysomelidae</taxon>
        <taxon>Bruchinae</taxon>
        <taxon>Bruchini</taxon>
        <taxon>Acanthoscelides</taxon>
    </lineage>
</organism>
<dbReference type="OrthoDB" id="10259630at2759"/>
<keyword evidence="3 4" id="KW-0802">TPR repeat</keyword>
<dbReference type="Pfam" id="PF25058">
    <property type="entry name" value="ARM_TT21"/>
    <property type="match status" value="1"/>
</dbReference>
<dbReference type="SUPFAM" id="SSF48452">
    <property type="entry name" value="TPR-like"/>
    <property type="match status" value="1"/>
</dbReference>
<dbReference type="Pfam" id="PF25068">
    <property type="entry name" value="ARM_TT21_4th"/>
    <property type="match status" value="1"/>
</dbReference>
<dbReference type="PANTHER" id="PTHR14699">
    <property type="entry name" value="STI2 PROTEIN-RELATED"/>
    <property type="match status" value="1"/>
</dbReference>
<keyword evidence="2" id="KW-0677">Repeat</keyword>
<dbReference type="InterPro" id="IPR019734">
    <property type="entry name" value="TPR_rpt"/>
</dbReference>
<sequence>MNALRRLETLLSNTSEPNSNAQLLMAQIQIKHGQFDRARQTLEACVSNDFKIRDDPVYHYIIALVEKNSRNYSEAIKSLNTALSLSKKEKVGLADIAGMYVELLDALHFMQRTEEAEKLLEEASEELKGSPEEARVLLLSAEHLIKRDNIQGALDLLDKVSPSDSCYTEAMAKHADIMLNYRRDKKAFLKCHEEFAEENPSVSSYVALGDAYMTVLEPDIALKSYEKALSLNPSDPVLISKMGKALVDTHYFKRAVNYYKEAIKTSNDAELKLQLAELHMNLREYEKGELILLNELEEEKSNVEKSDLTYLRFRTRLLVLLGQIQEKSGNITFALKSLKDAMENQHRVRKRVTIEQSGEFFKKLHLNRYEFEIRKKDHSEEQATCLCSSVSI</sequence>
<dbReference type="Gene3D" id="1.25.40.10">
    <property type="entry name" value="Tetratricopeptide repeat domain"/>
    <property type="match status" value="2"/>
</dbReference>
<dbReference type="InterPro" id="IPR056836">
    <property type="entry name" value="ARM_TT21_4th"/>
</dbReference>
<dbReference type="Pfam" id="PF13181">
    <property type="entry name" value="TPR_8"/>
    <property type="match status" value="1"/>
</dbReference>
<protein>
    <recommendedName>
        <fullName evidence="5">Tetratricopeptide repeat protein 21A/21B fourth ARM domain-containing protein</fullName>
    </recommendedName>
</protein>
<dbReference type="GO" id="GO:0035721">
    <property type="term" value="P:intraciliary retrograde transport"/>
    <property type="evidence" value="ECO:0007669"/>
    <property type="project" value="TreeGrafter"/>
</dbReference>
<evidence type="ECO:0000256" key="4">
    <source>
        <dbReference type="PROSITE-ProRule" id="PRU00339"/>
    </source>
</evidence>
<dbReference type="PROSITE" id="PS50005">
    <property type="entry name" value="TPR"/>
    <property type="match status" value="1"/>
</dbReference>
<dbReference type="GO" id="GO:0030991">
    <property type="term" value="C:intraciliary transport particle A"/>
    <property type="evidence" value="ECO:0007669"/>
    <property type="project" value="TreeGrafter"/>
</dbReference>
<evidence type="ECO:0000256" key="3">
    <source>
        <dbReference type="ARBA" id="ARBA00022803"/>
    </source>
</evidence>
<proteinExistence type="inferred from homology"/>
<keyword evidence="7" id="KW-1185">Reference proteome</keyword>
<feature type="repeat" description="TPR" evidence="4">
    <location>
        <begin position="202"/>
        <end position="235"/>
    </location>
</feature>
<evidence type="ECO:0000313" key="6">
    <source>
        <dbReference type="EMBL" id="CAH1992661.1"/>
    </source>
</evidence>
<reference evidence="6" key="1">
    <citation type="submission" date="2022-03" db="EMBL/GenBank/DDBJ databases">
        <authorList>
            <person name="Sayadi A."/>
        </authorList>
    </citation>
    <scope>NUCLEOTIDE SEQUENCE</scope>
</reference>
<dbReference type="EMBL" id="CAKOFQ010007152">
    <property type="protein sequence ID" value="CAH1992661.1"/>
    <property type="molecule type" value="Genomic_DNA"/>
</dbReference>
<dbReference type="AlphaFoldDB" id="A0A9P0LC01"/>
<evidence type="ECO:0000256" key="2">
    <source>
        <dbReference type="ARBA" id="ARBA00022737"/>
    </source>
</evidence>
<gene>
    <name evidence="6" type="ORF">ACAOBT_LOCUS21012</name>
</gene>
<dbReference type="Proteomes" id="UP001152888">
    <property type="component" value="Unassembled WGS sequence"/>
</dbReference>
<comment type="similarity">
    <text evidence="1">Belongs to the TTC21 family.</text>
</comment>
<dbReference type="GO" id="GO:0061512">
    <property type="term" value="P:protein localization to cilium"/>
    <property type="evidence" value="ECO:0007669"/>
    <property type="project" value="TreeGrafter"/>
</dbReference>
<dbReference type="InterPro" id="IPR040364">
    <property type="entry name" value="TTC21A/TTC21B"/>
</dbReference>
<feature type="domain" description="Tetratricopeptide repeat protein 21A/21B fourth ARM" evidence="5">
    <location>
        <begin position="238"/>
        <end position="359"/>
    </location>
</feature>
<evidence type="ECO:0000256" key="1">
    <source>
        <dbReference type="ARBA" id="ARBA00010935"/>
    </source>
</evidence>
<evidence type="ECO:0000313" key="7">
    <source>
        <dbReference type="Proteomes" id="UP001152888"/>
    </source>
</evidence>
<dbReference type="GO" id="GO:0005929">
    <property type="term" value="C:cilium"/>
    <property type="evidence" value="ECO:0007669"/>
    <property type="project" value="GOC"/>
</dbReference>
<name>A0A9P0LC01_ACAOB</name>
<dbReference type="SMART" id="SM00028">
    <property type="entry name" value="TPR"/>
    <property type="match status" value="5"/>
</dbReference>
<accession>A0A9P0LC01</accession>
<comment type="caution">
    <text evidence="6">The sequence shown here is derived from an EMBL/GenBank/DDBJ whole genome shotgun (WGS) entry which is preliminary data.</text>
</comment>
<dbReference type="InterPro" id="IPR011990">
    <property type="entry name" value="TPR-like_helical_dom_sf"/>
</dbReference>
<dbReference type="PANTHER" id="PTHR14699:SF0">
    <property type="entry name" value="TETRATRICOPEPTIDE REPEAT PROTEIN 21 HOMOLOG"/>
    <property type="match status" value="1"/>
</dbReference>